<protein>
    <recommendedName>
        <fullName evidence="3">MinD-like ATPase involved in chromosome partitioning or flagellar assembly</fullName>
    </recommendedName>
</protein>
<dbReference type="SUPFAM" id="SSF52540">
    <property type="entry name" value="P-loop containing nucleoside triphosphate hydrolases"/>
    <property type="match status" value="1"/>
</dbReference>
<evidence type="ECO:0000313" key="2">
    <source>
        <dbReference type="Proteomes" id="UP000291591"/>
    </source>
</evidence>
<comment type="caution">
    <text evidence="1">The sequence shown here is derived from an EMBL/GenBank/DDBJ whole genome shotgun (WGS) entry which is preliminary data.</text>
</comment>
<sequence length="248" mass="25412">MLIGMVSAKGSPGVTTAALAVASQWPRRVLLLDADPFGGDIRAGLGGGEWPSAAGLADAVVDLRSTGMDEALRRRVHRPAPHAPPVLAGLGCVGQAPSVAWTQLATALGRMTGADTIADCGRYAVLDGVIPLLRACEVVVLVVGSGLRAVRTASRVAPLLREELGVEAGDIRVSVLVVGPDEPYSSSEIAAACELPLLGELPRDRRSADVWSEGVQPARAFDRSPLQRGAHRIAAKLVGAGTGGNGAA</sequence>
<keyword evidence="2" id="KW-1185">Reference proteome</keyword>
<gene>
    <name evidence="1" type="ORF">EV383_2438</name>
</gene>
<reference evidence="1 2" key="1">
    <citation type="submission" date="2019-02" db="EMBL/GenBank/DDBJ databases">
        <title>Sequencing the genomes of 1000 actinobacteria strains.</title>
        <authorList>
            <person name="Klenk H.-P."/>
        </authorList>
    </citation>
    <scope>NUCLEOTIDE SEQUENCE [LARGE SCALE GENOMIC DNA]</scope>
    <source>
        <strain evidence="1 2">DSM 45779</strain>
    </source>
</reference>
<dbReference type="InterPro" id="IPR027417">
    <property type="entry name" value="P-loop_NTPase"/>
</dbReference>
<evidence type="ECO:0008006" key="3">
    <source>
        <dbReference type="Google" id="ProtNLM"/>
    </source>
</evidence>
<dbReference type="EMBL" id="SHKL01000001">
    <property type="protein sequence ID" value="RZT85565.1"/>
    <property type="molecule type" value="Genomic_DNA"/>
</dbReference>
<dbReference type="Gene3D" id="3.40.50.300">
    <property type="entry name" value="P-loop containing nucleotide triphosphate hydrolases"/>
    <property type="match status" value="1"/>
</dbReference>
<accession>A0A4Q7UUX3</accession>
<dbReference type="Proteomes" id="UP000291591">
    <property type="component" value="Unassembled WGS sequence"/>
</dbReference>
<proteinExistence type="predicted"/>
<dbReference type="AlphaFoldDB" id="A0A4Q7UUX3"/>
<name>A0A4Q7UUX3_PSEST</name>
<evidence type="ECO:0000313" key="1">
    <source>
        <dbReference type="EMBL" id="RZT85565.1"/>
    </source>
</evidence>
<organism evidence="1 2">
    <name type="scientific">Pseudonocardia sediminis</name>
    <dbReference type="NCBI Taxonomy" id="1397368"/>
    <lineage>
        <taxon>Bacteria</taxon>
        <taxon>Bacillati</taxon>
        <taxon>Actinomycetota</taxon>
        <taxon>Actinomycetes</taxon>
        <taxon>Pseudonocardiales</taxon>
        <taxon>Pseudonocardiaceae</taxon>
        <taxon>Pseudonocardia</taxon>
    </lineage>
</organism>